<dbReference type="EMBL" id="FOHU01000023">
    <property type="protein sequence ID" value="SET71858.1"/>
    <property type="molecule type" value="Genomic_DNA"/>
</dbReference>
<evidence type="ECO:0000313" key="2">
    <source>
        <dbReference type="Proteomes" id="UP000199568"/>
    </source>
</evidence>
<keyword evidence="2" id="KW-1185">Reference proteome</keyword>
<protein>
    <submittedName>
        <fullName evidence="1">Uncharacterized protein</fullName>
    </submittedName>
</protein>
<reference evidence="1 2" key="1">
    <citation type="submission" date="2016-10" db="EMBL/GenBank/DDBJ databases">
        <authorList>
            <person name="de Groot N.N."/>
        </authorList>
    </citation>
    <scope>NUCLEOTIDE SEQUENCE [LARGE SCALE GENOMIC DNA]</scope>
    <source>
        <strain evidence="1 2">DSM 18979</strain>
    </source>
</reference>
<sequence length="371" mass="42379">MNKNKRKTILILMIIMLILIGPKLINAARKTISTVEKEIYLIKEIETDYQGVVTYKKMEEGILQYWDGILAFYDLAGIQKWHIFLGITNPMIKTNSNNIYVVDNSKNQLLRIGKNGEIIYRYASEEALKNFEVCEENYVILQYPEKNKLTKLTILNQEGREHSNFSLTEGAVISLAISKKHDFVAVNTLKSNNTIESSLLTYDTKGQLIGSTSLKDQLVLGFLYDSKGNLIAVKEEEVLSINKTNKILWNTFVDRTKLFKEQPFRHITFYSGESGKNPLIHTKGGEKVKIIQYNGNVVGETTTEESILGIDVNEKAIAAYSLRTIYLLDERGIVEMEHKYSSDIEEVFIFSKEHVVVVTKGKVAFMRIIER</sequence>
<evidence type="ECO:0000313" key="1">
    <source>
        <dbReference type="EMBL" id="SET71858.1"/>
    </source>
</evidence>
<accession>A0A1I0GNM4</accession>
<dbReference type="RefSeq" id="WP_090446444.1">
    <property type="nucleotide sequence ID" value="NZ_FOHU01000023.1"/>
</dbReference>
<gene>
    <name evidence="1" type="ORF">SAMN05660297_03258</name>
</gene>
<dbReference type="STRING" id="426128.SAMN05660297_03258"/>
<proteinExistence type="predicted"/>
<organism evidence="1 2">
    <name type="scientific">Natronincola peptidivorans</name>
    <dbReference type="NCBI Taxonomy" id="426128"/>
    <lineage>
        <taxon>Bacteria</taxon>
        <taxon>Bacillati</taxon>
        <taxon>Bacillota</taxon>
        <taxon>Clostridia</taxon>
        <taxon>Peptostreptococcales</taxon>
        <taxon>Natronincolaceae</taxon>
        <taxon>Natronincola</taxon>
    </lineage>
</organism>
<name>A0A1I0GNM4_9FIRM</name>
<dbReference type="AlphaFoldDB" id="A0A1I0GNM4"/>
<dbReference type="Proteomes" id="UP000199568">
    <property type="component" value="Unassembled WGS sequence"/>
</dbReference>
<dbReference type="OrthoDB" id="1950859at2"/>
<dbReference type="InterPro" id="IPR043765">
    <property type="entry name" value="DUF5711"/>
</dbReference>
<dbReference type="Pfam" id="PF18975">
    <property type="entry name" value="DUF5711"/>
    <property type="match status" value="1"/>
</dbReference>